<dbReference type="InterPro" id="IPR036691">
    <property type="entry name" value="Endo/exonu/phosph_ase_sf"/>
</dbReference>
<evidence type="ECO:0000256" key="12">
    <source>
        <dbReference type="ARBA" id="ARBA00031304"/>
    </source>
</evidence>
<dbReference type="SUPFAM" id="SSF46934">
    <property type="entry name" value="UBA-like"/>
    <property type="match status" value="1"/>
</dbReference>
<sequence length="369" mass="42336">MVQVREIAISNSLILHVKSFRVDMSQDEEDDHVPAKAECEARINAFVEVTNTNEALAQMMLQENEWNLDLAVADYFKDEQASTSAREPHRPRSGIPAEIQDQVTTKAPEKLSLVSWNIDGLDEKNLKARCRAIIQQIEHHALDIVCLQEVIPTTLAYLKDKLPHYLILSDHDKEADYFTAILLRRFTVYLDDFKTIPFLESRMGRDLMMANCHIGQAKLCIMTTHLESTREFAQERINQLSRCFREVQAVCQKDPSRTVILGGDLNLRDPELEQLGGLPPGLEDLWIQTGSRDACRYTWDLTRNNNLQIAGGRTKPRCRFDRLYIQDSAPRRLTAEYFGLFGIERVPGCQRFPSDHWGIMSVFKVKSNE</sequence>
<proteinExistence type="predicted"/>
<reference evidence="14 15" key="1">
    <citation type="journal article" date="2018" name="Nat. Ecol. Evol.">
        <title>Genomic signatures of mitonuclear coevolution across populations of Tigriopus californicus.</title>
        <authorList>
            <person name="Barreto F.S."/>
            <person name="Watson E.T."/>
            <person name="Lima T.G."/>
            <person name="Willett C.S."/>
            <person name="Edmands S."/>
            <person name="Li W."/>
            <person name="Burton R.S."/>
        </authorList>
    </citation>
    <scope>NUCLEOTIDE SEQUENCE [LARGE SCALE GENOMIC DNA]</scope>
    <source>
        <strain evidence="14 15">San Diego</strain>
    </source>
</reference>
<organism evidence="14 15">
    <name type="scientific">Tigriopus californicus</name>
    <name type="common">Marine copepod</name>
    <dbReference type="NCBI Taxonomy" id="6832"/>
    <lineage>
        <taxon>Eukaryota</taxon>
        <taxon>Metazoa</taxon>
        <taxon>Ecdysozoa</taxon>
        <taxon>Arthropoda</taxon>
        <taxon>Crustacea</taxon>
        <taxon>Multicrustacea</taxon>
        <taxon>Hexanauplia</taxon>
        <taxon>Copepoda</taxon>
        <taxon>Harpacticoida</taxon>
        <taxon>Harpacticidae</taxon>
        <taxon>Tigriopus</taxon>
    </lineage>
</organism>
<evidence type="ECO:0000256" key="5">
    <source>
        <dbReference type="ARBA" id="ARBA00022722"/>
    </source>
</evidence>
<accession>A0A553NF26</accession>
<dbReference type="InterPro" id="IPR005135">
    <property type="entry name" value="Endo/exonuclease/phosphatase"/>
</dbReference>
<evidence type="ECO:0000313" key="14">
    <source>
        <dbReference type="EMBL" id="TRY64053.1"/>
    </source>
</evidence>
<keyword evidence="8" id="KW-0378">Hydrolase</keyword>
<dbReference type="FunFam" id="3.60.10.10:FF:000024">
    <property type="entry name" value="Tyrosyl-DNA phosphodiesterase 2"/>
    <property type="match status" value="1"/>
</dbReference>
<evidence type="ECO:0000259" key="13">
    <source>
        <dbReference type="Pfam" id="PF03372"/>
    </source>
</evidence>
<dbReference type="SUPFAM" id="SSF56219">
    <property type="entry name" value="DNase I-like"/>
    <property type="match status" value="1"/>
</dbReference>
<keyword evidence="11" id="KW-0539">Nucleus</keyword>
<dbReference type="PANTHER" id="PTHR15822">
    <property type="entry name" value="TRAF AND TNF RECEPTOR-ASSOCIATED PROTEIN"/>
    <property type="match status" value="1"/>
</dbReference>
<keyword evidence="10" id="KW-0234">DNA repair</keyword>
<keyword evidence="9" id="KW-0460">Magnesium</keyword>
<evidence type="ECO:0000256" key="1">
    <source>
        <dbReference type="ARBA" id="ARBA00001936"/>
    </source>
</evidence>
<dbReference type="EMBL" id="VCGU01000458">
    <property type="protein sequence ID" value="TRY64053.1"/>
    <property type="molecule type" value="Genomic_DNA"/>
</dbReference>
<evidence type="ECO:0000256" key="8">
    <source>
        <dbReference type="ARBA" id="ARBA00022801"/>
    </source>
</evidence>
<dbReference type="GO" id="GO:0005737">
    <property type="term" value="C:cytoplasm"/>
    <property type="evidence" value="ECO:0007669"/>
    <property type="project" value="TreeGrafter"/>
</dbReference>
<dbReference type="GO" id="GO:0046872">
    <property type="term" value="F:metal ion binding"/>
    <property type="evidence" value="ECO:0007669"/>
    <property type="project" value="UniProtKB-KW"/>
</dbReference>
<dbReference type="InterPro" id="IPR009060">
    <property type="entry name" value="UBA-like_sf"/>
</dbReference>
<keyword evidence="7" id="KW-0227">DNA damage</keyword>
<comment type="cofactor">
    <cofactor evidence="2">
        <name>Mg(2+)</name>
        <dbReference type="ChEBI" id="CHEBI:18420"/>
    </cofactor>
</comment>
<comment type="cofactor">
    <cofactor evidence="1">
        <name>Mn(2+)</name>
        <dbReference type="ChEBI" id="CHEBI:29035"/>
    </cofactor>
</comment>
<evidence type="ECO:0000256" key="2">
    <source>
        <dbReference type="ARBA" id="ARBA00001946"/>
    </source>
</evidence>
<comment type="subcellular location">
    <subcellularLocation>
        <location evidence="3">Nucleus</location>
        <location evidence="3">PML body</location>
    </subcellularLocation>
</comment>
<dbReference type="STRING" id="6832.A0A553NF26"/>
<evidence type="ECO:0000313" key="15">
    <source>
        <dbReference type="Proteomes" id="UP000318571"/>
    </source>
</evidence>
<dbReference type="Gene3D" id="1.10.8.10">
    <property type="entry name" value="DNA helicase RuvA subunit, C-terminal domain"/>
    <property type="match status" value="1"/>
</dbReference>
<evidence type="ECO:0000256" key="6">
    <source>
        <dbReference type="ARBA" id="ARBA00022723"/>
    </source>
</evidence>
<dbReference type="InterPro" id="IPR051547">
    <property type="entry name" value="TDP2-like"/>
</dbReference>
<dbReference type="CDD" id="cd09080">
    <property type="entry name" value="TDP2"/>
    <property type="match status" value="1"/>
</dbReference>
<evidence type="ECO:0000256" key="3">
    <source>
        <dbReference type="ARBA" id="ARBA00004322"/>
    </source>
</evidence>
<feature type="domain" description="Endonuclease/exonuclease/phosphatase" evidence="13">
    <location>
        <begin position="114"/>
        <end position="356"/>
    </location>
</feature>
<name>A0A553NF26_TIGCA</name>
<gene>
    <name evidence="14" type="ORF">TCAL_00334</name>
</gene>
<dbReference type="GO" id="GO:0006302">
    <property type="term" value="P:double-strand break repair"/>
    <property type="evidence" value="ECO:0007669"/>
    <property type="project" value="TreeGrafter"/>
</dbReference>
<dbReference type="Pfam" id="PF03372">
    <property type="entry name" value="Exo_endo_phos"/>
    <property type="match status" value="1"/>
</dbReference>
<dbReference type="Gene3D" id="3.60.10.10">
    <property type="entry name" value="Endonuclease/exonuclease/phosphatase"/>
    <property type="match status" value="1"/>
</dbReference>
<dbReference type="PANTHER" id="PTHR15822:SF4">
    <property type="entry name" value="TYROSYL-DNA PHOSPHODIESTERASE 2"/>
    <property type="match status" value="1"/>
</dbReference>
<dbReference type="GO" id="GO:0070260">
    <property type="term" value="F:5'-tyrosyl-DNA phosphodiesterase activity"/>
    <property type="evidence" value="ECO:0007669"/>
    <property type="project" value="TreeGrafter"/>
</dbReference>
<evidence type="ECO:0000256" key="4">
    <source>
        <dbReference type="ARBA" id="ARBA00017870"/>
    </source>
</evidence>
<protein>
    <recommendedName>
        <fullName evidence="4">Tyrosyl-DNA phosphodiesterase 2</fullName>
    </recommendedName>
    <alternativeName>
        <fullName evidence="12">5'-tyrosyl-DNA phosphodiesterase</fullName>
    </alternativeName>
</protein>
<evidence type="ECO:0000256" key="11">
    <source>
        <dbReference type="ARBA" id="ARBA00023242"/>
    </source>
</evidence>
<dbReference type="OMA" id="HRFDRIF"/>
<dbReference type="Pfam" id="PF14555">
    <property type="entry name" value="UBA_4"/>
    <property type="match status" value="1"/>
</dbReference>
<evidence type="ECO:0000256" key="9">
    <source>
        <dbReference type="ARBA" id="ARBA00022842"/>
    </source>
</evidence>
<dbReference type="AlphaFoldDB" id="A0A553NF26"/>
<keyword evidence="15" id="KW-1185">Reference proteome</keyword>
<evidence type="ECO:0000256" key="10">
    <source>
        <dbReference type="ARBA" id="ARBA00023204"/>
    </source>
</evidence>
<dbReference type="GO" id="GO:0016605">
    <property type="term" value="C:PML body"/>
    <property type="evidence" value="ECO:0007669"/>
    <property type="project" value="UniProtKB-SubCell"/>
</dbReference>
<comment type="caution">
    <text evidence="14">The sequence shown here is derived from an EMBL/GenBank/DDBJ whole genome shotgun (WGS) entry which is preliminary data.</text>
</comment>
<keyword evidence="5" id="KW-0540">Nuclease</keyword>
<evidence type="ECO:0000256" key="7">
    <source>
        <dbReference type="ARBA" id="ARBA00022763"/>
    </source>
</evidence>
<dbReference type="GO" id="GO:0004518">
    <property type="term" value="F:nuclease activity"/>
    <property type="evidence" value="ECO:0007669"/>
    <property type="project" value="UniProtKB-KW"/>
</dbReference>
<dbReference type="OrthoDB" id="9975959at2759"/>
<dbReference type="GO" id="GO:0003697">
    <property type="term" value="F:single-stranded DNA binding"/>
    <property type="evidence" value="ECO:0007669"/>
    <property type="project" value="TreeGrafter"/>
</dbReference>
<keyword evidence="6" id="KW-0479">Metal-binding</keyword>
<dbReference type="Proteomes" id="UP000318571">
    <property type="component" value="Chromosome 10"/>
</dbReference>